<sequence>MSTDAEIGQDAHEAPVTGMARYLRLAATPGAVPMTVAALVGRLPSGMAGLLLVTGFVQSNGSYAQAGIAAACYAVGVGVSGPLRGRAVDRRGARGVLLVAGAGQALAFLALLAALAAETPAVVPLVLSFVVGALLPPIGPVMRTMWSRSLTDQGLRSAAFALESVIVDAVFIVGPSIVALLLAVSNSGVAIGVTAAFTAVGCFALAGAPAIGALRPVEGAARDWRGPLRVAGVRWMLPVGLLATGSITGVEVALLATADAQGHADLGGLLIAAFSVGSVFGGFAYGAVKLRGTSAGHLGVFLAVLAAGYAVALAVTNLWLLAVVFAVAGVALAPMMTAQYTAMEEVAPEDAMTESFAWLNALGQGGGALAATAAGALAADGRPGGGFLVAAAMAVAAALLTLALRRPRAVSA</sequence>
<feature type="transmembrane region" description="Helical" evidence="5">
    <location>
        <begin position="160"/>
        <end position="183"/>
    </location>
</feature>
<dbReference type="SUPFAM" id="SSF103473">
    <property type="entry name" value="MFS general substrate transporter"/>
    <property type="match status" value="1"/>
</dbReference>
<evidence type="ECO:0000256" key="5">
    <source>
        <dbReference type="SAM" id="Phobius"/>
    </source>
</evidence>
<name>A0A7W7DBL1_9ACTN</name>
<feature type="transmembrane region" description="Helical" evidence="5">
    <location>
        <begin position="385"/>
        <end position="404"/>
    </location>
</feature>
<proteinExistence type="predicted"/>
<feature type="transmembrane region" description="Helical" evidence="5">
    <location>
        <begin position="189"/>
        <end position="214"/>
    </location>
</feature>
<dbReference type="InterPro" id="IPR036259">
    <property type="entry name" value="MFS_trans_sf"/>
</dbReference>
<feature type="transmembrane region" description="Helical" evidence="5">
    <location>
        <begin position="121"/>
        <end position="139"/>
    </location>
</feature>
<dbReference type="InterPro" id="IPR020846">
    <property type="entry name" value="MFS_dom"/>
</dbReference>
<feature type="transmembrane region" description="Helical" evidence="5">
    <location>
        <begin position="295"/>
        <end position="312"/>
    </location>
</feature>
<evidence type="ECO:0000313" key="8">
    <source>
        <dbReference type="Proteomes" id="UP000542210"/>
    </source>
</evidence>
<evidence type="ECO:0000256" key="1">
    <source>
        <dbReference type="ARBA" id="ARBA00004651"/>
    </source>
</evidence>
<dbReference type="InterPro" id="IPR011701">
    <property type="entry name" value="MFS"/>
</dbReference>
<dbReference type="Gene3D" id="1.20.1250.20">
    <property type="entry name" value="MFS general substrate transporter like domains"/>
    <property type="match status" value="2"/>
</dbReference>
<accession>A0A7W7DBL1</accession>
<dbReference type="PROSITE" id="PS50850">
    <property type="entry name" value="MFS"/>
    <property type="match status" value="1"/>
</dbReference>
<keyword evidence="8" id="KW-1185">Reference proteome</keyword>
<feature type="transmembrane region" description="Helical" evidence="5">
    <location>
        <begin position="235"/>
        <end position="256"/>
    </location>
</feature>
<evidence type="ECO:0000313" key="7">
    <source>
        <dbReference type="EMBL" id="MBB4702393.1"/>
    </source>
</evidence>
<dbReference type="GO" id="GO:0022857">
    <property type="term" value="F:transmembrane transporter activity"/>
    <property type="evidence" value="ECO:0007669"/>
    <property type="project" value="InterPro"/>
</dbReference>
<feature type="transmembrane region" description="Helical" evidence="5">
    <location>
        <begin position="63"/>
        <end position="83"/>
    </location>
</feature>
<organism evidence="7 8">
    <name type="scientific">Sphaerisporangium siamense</name>
    <dbReference type="NCBI Taxonomy" id="795645"/>
    <lineage>
        <taxon>Bacteria</taxon>
        <taxon>Bacillati</taxon>
        <taxon>Actinomycetota</taxon>
        <taxon>Actinomycetes</taxon>
        <taxon>Streptosporangiales</taxon>
        <taxon>Streptosporangiaceae</taxon>
        <taxon>Sphaerisporangium</taxon>
    </lineage>
</organism>
<feature type="transmembrane region" description="Helical" evidence="5">
    <location>
        <begin position="268"/>
        <end position="288"/>
    </location>
</feature>
<dbReference type="PANTHER" id="PTHR23542:SF1">
    <property type="entry name" value="MAJOR FACILITATOR SUPERFAMILY (MFS) PROFILE DOMAIN-CONTAINING PROTEIN"/>
    <property type="match status" value="1"/>
</dbReference>
<comment type="subcellular location">
    <subcellularLocation>
        <location evidence="1">Cell membrane</location>
        <topology evidence="1">Multi-pass membrane protein</topology>
    </subcellularLocation>
</comment>
<keyword evidence="2 5" id="KW-0812">Transmembrane</keyword>
<feature type="domain" description="Major facilitator superfamily (MFS) profile" evidence="6">
    <location>
        <begin position="232"/>
        <end position="412"/>
    </location>
</feature>
<dbReference type="Proteomes" id="UP000542210">
    <property type="component" value="Unassembled WGS sequence"/>
</dbReference>
<feature type="transmembrane region" description="Helical" evidence="5">
    <location>
        <begin position="357"/>
        <end position="379"/>
    </location>
</feature>
<feature type="transmembrane region" description="Helical" evidence="5">
    <location>
        <begin position="95"/>
        <end position="115"/>
    </location>
</feature>
<keyword evidence="4 5" id="KW-0472">Membrane</keyword>
<reference evidence="7 8" key="1">
    <citation type="submission" date="2020-08" db="EMBL/GenBank/DDBJ databases">
        <title>Sequencing the genomes of 1000 actinobacteria strains.</title>
        <authorList>
            <person name="Klenk H.-P."/>
        </authorList>
    </citation>
    <scope>NUCLEOTIDE SEQUENCE [LARGE SCALE GENOMIC DNA]</scope>
    <source>
        <strain evidence="7 8">DSM 45784</strain>
    </source>
</reference>
<gene>
    <name evidence="7" type="ORF">BJ982_003937</name>
</gene>
<dbReference type="GO" id="GO:0005886">
    <property type="term" value="C:plasma membrane"/>
    <property type="evidence" value="ECO:0007669"/>
    <property type="project" value="UniProtKB-SubCell"/>
</dbReference>
<dbReference type="Pfam" id="PF07690">
    <property type="entry name" value="MFS_1"/>
    <property type="match status" value="1"/>
</dbReference>
<dbReference type="RefSeq" id="WP_184882121.1">
    <property type="nucleotide sequence ID" value="NZ_BOOV01000040.1"/>
</dbReference>
<dbReference type="EMBL" id="JACHND010000001">
    <property type="protein sequence ID" value="MBB4702393.1"/>
    <property type="molecule type" value="Genomic_DNA"/>
</dbReference>
<keyword evidence="3 5" id="KW-1133">Transmembrane helix</keyword>
<dbReference type="AlphaFoldDB" id="A0A7W7DBL1"/>
<dbReference type="PANTHER" id="PTHR23542">
    <property type="match status" value="1"/>
</dbReference>
<evidence type="ECO:0000256" key="2">
    <source>
        <dbReference type="ARBA" id="ARBA00022692"/>
    </source>
</evidence>
<evidence type="ECO:0000259" key="6">
    <source>
        <dbReference type="PROSITE" id="PS50850"/>
    </source>
</evidence>
<comment type="caution">
    <text evidence="7">The sequence shown here is derived from an EMBL/GenBank/DDBJ whole genome shotgun (WGS) entry which is preliminary data.</text>
</comment>
<evidence type="ECO:0000256" key="4">
    <source>
        <dbReference type="ARBA" id="ARBA00023136"/>
    </source>
</evidence>
<evidence type="ECO:0000256" key="3">
    <source>
        <dbReference type="ARBA" id="ARBA00022989"/>
    </source>
</evidence>
<protein>
    <submittedName>
        <fullName evidence="7">MFS family permease</fullName>
    </submittedName>
</protein>
<feature type="transmembrane region" description="Helical" evidence="5">
    <location>
        <begin position="318"/>
        <end position="336"/>
    </location>
</feature>